<feature type="compositionally biased region" description="Basic and acidic residues" evidence="1">
    <location>
        <begin position="123"/>
        <end position="137"/>
    </location>
</feature>
<accession>A0ABN9Y7B4</accession>
<feature type="compositionally biased region" description="Basic and acidic residues" evidence="1">
    <location>
        <begin position="205"/>
        <end position="218"/>
    </location>
</feature>
<proteinExistence type="predicted"/>
<sequence length="234" mass="25436">MAYNAAAQCTISNRVQAMAVAIPALLVTVVAGPVAWVWILRLDSAKRRYDAAAGGGEDKSHSCDDEDKDDDRKDKDNNDDNNEVGRDKDKDDEYQGDEGKEKGANDDKADVDKDSDNDDDGKDQDKPKDEDNNEVGKQDNSLRFLTGSYQERYNYLTLGGMPPEQVHGARRDLCDVAGILLPGPEAGSCPRGDGPLPPRAQRVSPVREQRAEPRRTESARGVGPRHGGCGVARG</sequence>
<feature type="transmembrane region" description="Helical" evidence="2">
    <location>
        <begin position="20"/>
        <end position="40"/>
    </location>
</feature>
<comment type="caution">
    <text evidence="3">The sequence shown here is derived from an EMBL/GenBank/DDBJ whole genome shotgun (WGS) entry which is preliminary data.</text>
</comment>
<keyword evidence="2" id="KW-1133">Transmembrane helix</keyword>
<evidence type="ECO:0000313" key="3">
    <source>
        <dbReference type="EMBL" id="CAK0908232.1"/>
    </source>
</evidence>
<evidence type="ECO:0000313" key="4">
    <source>
        <dbReference type="Proteomes" id="UP001189429"/>
    </source>
</evidence>
<organism evidence="3 4">
    <name type="scientific">Prorocentrum cordatum</name>
    <dbReference type="NCBI Taxonomy" id="2364126"/>
    <lineage>
        <taxon>Eukaryota</taxon>
        <taxon>Sar</taxon>
        <taxon>Alveolata</taxon>
        <taxon>Dinophyceae</taxon>
        <taxon>Prorocentrales</taxon>
        <taxon>Prorocentraceae</taxon>
        <taxon>Prorocentrum</taxon>
    </lineage>
</organism>
<evidence type="ECO:0000256" key="1">
    <source>
        <dbReference type="SAM" id="MobiDB-lite"/>
    </source>
</evidence>
<feature type="compositionally biased region" description="Gly residues" evidence="1">
    <location>
        <begin position="224"/>
        <end position="234"/>
    </location>
</feature>
<protein>
    <submittedName>
        <fullName evidence="3">Uncharacterized protein</fullName>
    </submittedName>
</protein>
<dbReference type="EMBL" id="CAUYUJ010021977">
    <property type="protein sequence ID" value="CAK0908232.1"/>
    <property type="molecule type" value="Genomic_DNA"/>
</dbReference>
<keyword evidence="2" id="KW-0812">Transmembrane</keyword>
<feature type="region of interest" description="Disordered" evidence="1">
    <location>
        <begin position="185"/>
        <end position="234"/>
    </location>
</feature>
<name>A0ABN9Y7B4_9DINO</name>
<keyword evidence="4" id="KW-1185">Reference proteome</keyword>
<feature type="compositionally biased region" description="Basic and acidic residues" evidence="1">
    <location>
        <begin position="52"/>
        <end position="63"/>
    </location>
</feature>
<feature type="region of interest" description="Disordered" evidence="1">
    <location>
        <begin position="52"/>
        <end position="145"/>
    </location>
</feature>
<evidence type="ECO:0000256" key="2">
    <source>
        <dbReference type="SAM" id="Phobius"/>
    </source>
</evidence>
<reference evidence="3" key="1">
    <citation type="submission" date="2023-10" db="EMBL/GenBank/DDBJ databases">
        <authorList>
            <person name="Chen Y."/>
            <person name="Shah S."/>
            <person name="Dougan E. K."/>
            <person name="Thang M."/>
            <person name="Chan C."/>
        </authorList>
    </citation>
    <scope>NUCLEOTIDE SEQUENCE [LARGE SCALE GENOMIC DNA]</scope>
</reference>
<keyword evidence="2" id="KW-0472">Membrane</keyword>
<feature type="compositionally biased region" description="Basic and acidic residues" evidence="1">
    <location>
        <begin position="70"/>
        <end position="114"/>
    </location>
</feature>
<gene>
    <name evidence="3" type="ORF">PCOR1329_LOCUS82964</name>
</gene>
<dbReference type="Proteomes" id="UP001189429">
    <property type="component" value="Unassembled WGS sequence"/>
</dbReference>